<dbReference type="AlphaFoldDB" id="A0A4S2KTE3"/>
<sequence>MHKFGRLVKIDETVWHAVLWHREPSSIIRQSTSTKTILLDYTIFALERQTFVTRKQKSIPPSSVSQRGLTADAVANCICP</sequence>
<keyword evidence="2" id="KW-1185">Reference proteome</keyword>
<gene>
    <name evidence="1" type="ORF">DBV15_09192</name>
</gene>
<name>A0A4S2KTE3_9HYME</name>
<proteinExistence type="predicted"/>
<dbReference type="EMBL" id="QBLH01001684">
    <property type="protein sequence ID" value="TGZ51389.1"/>
    <property type="molecule type" value="Genomic_DNA"/>
</dbReference>
<evidence type="ECO:0000313" key="1">
    <source>
        <dbReference type="EMBL" id="TGZ51389.1"/>
    </source>
</evidence>
<protein>
    <submittedName>
        <fullName evidence="1">Uncharacterized protein</fullName>
    </submittedName>
</protein>
<dbReference type="Proteomes" id="UP000310200">
    <property type="component" value="Unassembled WGS sequence"/>
</dbReference>
<reference evidence="1 2" key="1">
    <citation type="journal article" date="2019" name="Philos. Trans. R. Soc. Lond., B, Biol. Sci.">
        <title>Ant behaviour and brain gene expression of defending hosts depend on the ecological success of the intruding social parasite.</title>
        <authorList>
            <person name="Kaur R."/>
            <person name="Stoldt M."/>
            <person name="Jongepier E."/>
            <person name="Feldmeyer B."/>
            <person name="Menzel F."/>
            <person name="Bornberg-Bauer E."/>
            <person name="Foitzik S."/>
        </authorList>
    </citation>
    <scope>NUCLEOTIDE SEQUENCE [LARGE SCALE GENOMIC DNA]</scope>
    <source>
        <tissue evidence="1">Whole body</tissue>
    </source>
</reference>
<comment type="caution">
    <text evidence="1">The sequence shown here is derived from an EMBL/GenBank/DDBJ whole genome shotgun (WGS) entry which is preliminary data.</text>
</comment>
<accession>A0A4S2KTE3</accession>
<evidence type="ECO:0000313" key="2">
    <source>
        <dbReference type="Proteomes" id="UP000310200"/>
    </source>
</evidence>
<organism evidence="1 2">
    <name type="scientific">Temnothorax longispinosus</name>
    <dbReference type="NCBI Taxonomy" id="300112"/>
    <lineage>
        <taxon>Eukaryota</taxon>
        <taxon>Metazoa</taxon>
        <taxon>Ecdysozoa</taxon>
        <taxon>Arthropoda</taxon>
        <taxon>Hexapoda</taxon>
        <taxon>Insecta</taxon>
        <taxon>Pterygota</taxon>
        <taxon>Neoptera</taxon>
        <taxon>Endopterygota</taxon>
        <taxon>Hymenoptera</taxon>
        <taxon>Apocrita</taxon>
        <taxon>Aculeata</taxon>
        <taxon>Formicoidea</taxon>
        <taxon>Formicidae</taxon>
        <taxon>Myrmicinae</taxon>
        <taxon>Temnothorax</taxon>
    </lineage>
</organism>